<evidence type="ECO:0000259" key="6">
    <source>
        <dbReference type="Pfam" id="PF02931"/>
    </source>
</evidence>
<evidence type="ECO:0000256" key="1">
    <source>
        <dbReference type="ARBA" id="ARBA00004141"/>
    </source>
</evidence>
<evidence type="ECO:0000256" key="3">
    <source>
        <dbReference type="ARBA" id="ARBA00022989"/>
    </source>
</evidence>
<evidence type="ECO:0000313" key="8">
    <source>
        <dbReference type="Proteomes" id="UP001176961"/>
    </source>
</evidence>
<keyword evidence="2 5" id="KW-0812">Transmembrane</keyword>
<dbReference type="CDD" id="cd18989">
    <property type="entry name" value="LGIC_ECD_cation"/>
    <property type="match status" value="1"/>
</dbReference>
<feature type="transmembrane region" description="Helical" evidence="5">
    <location>
        <begin position="215"/>
        <end position="237"/>
    </location>
</feature>
<feature type="transmembrane region" description="Helical" evidence="5">
    <location>
        <begin position="184"/>
        <end position="209"/>
    </location>
</feature>
<dbReference type="Proteomes" id="UP001176961">
    <property type="component" value="Unassembled WGS sequence"/>
</dbReference>
<dbReference type="EMBL" id="CATQJL010000112">
    <property type="protein sequence ID" value="CAJ0594922.1"/>
    <property type="molecule type" value="Genomic_DNA"/>
</dbReference>
<protein>
    <recommendedName>
        <fullName evidence="6">Neurotransmitter-gated ion-channel ligand-binding domain-containing protein</fullName>
    </recommendedName>
</protein>
<organism evidence="7 8">
    <name type="scientific">Cylicocyclus nassatus</name>
    <name type="common">Nematode worm</name>
    <dbReference type="NCBI Taxonomy" id="53992"/>
    <lineage>
        <taxon>Eukaryota</taxon>
        <taxon>Metazoa</taxon>
        <taxon>Ecdysozoa</taxon>
        <taxon>Nematoda</taxon>
        <taxon>Chromadorea</taxon>
        <taxon>Rhabditida</taxon>
        <taxon>Rhabditina</taxon>
        <taxon>Rhabditomorpha</taxon>
        <taxon>Strongyloidea</taxon>
        <taxon>Strongylidae</taxon>
        <taxon>Cylicocyclus</taxon>
    </lineage>
</organism>
<dbReference type="InterPro" id="IPR036734">
    <property type="entry name" value="Neur_chan_lig-bd_sf"/>
</dbReference>
<dbReference type="InterPro" id="IPR006202">
    <property type="entry name" value="Neur_chan_lig-bd"/>
</dbReference>
<dbReference type="PRINTS" id="PR00252">
    <property type="entry name" value="NRIONCHANNEL"/>
</dbReference>
<keyword evidence="4 5" id="KW-0472">Membrane</keyword>
<evidence type="ECO:0000256" key="4">
    <source>
        <dbReference type="ARBA" id="ARBA00023136"/>
    </source>
</evidence>
<evidence type="ECO:0000256" key="5">
    <source>
        <dbReference type="SAM" id="Phobius"/>
    </source>
</evidence>
<feature type="domain" description="Neurotransmitter-gated ion-channel ligand-binding" evidence="6">
    <location>
        <begin position="24"/>
        <end position="181"/>
    </location>
</feature>
<dbReference type="InterPro" id="IPR006201">
    <property type="entry name" value="Neur_channel"/>
</dbReference>
<reference evidence="7" key="1">
    <citation type="submission" date="2023-07" db="EMBL/GenBank/DDBJ databases">
        <authorList>
            <consortium name="CYATHOMIX"/>
        </authorList>
    </citation>
    <scope>NUCLEOTIDE SEQUENCE</scope>
    <source>
        <strain evidence="7">N/A</strain>
    </source>
</reference>
<proteinExistence type="predicted"/>
<dbReference type="GO" id="GO:0016020">
    <property type="term" value="C:membrane"/>
    <property type="evidence" value="ECO:0007669"/>
    <property type="project" value="UniProtKB-SubCell"/>
</dbReference>
<feature type="transmembrane region" description="Helical" evidence="5">
    <location>
        <begin position="299"/>
        <end position="319"/>
    </location>
</feature>
<dbReference type="GO" id="GO:0005230">
    <property type="term" value="F:extracellular ligand-gated monoatomic ion channel activity"/>
    <property type="evidence" value="ECO:0007669"/>
    <property type="project" value="InterPro"/>
</dbReference>
<comment type="caution">
    <text evidence="7">The sequence shown here is derived from an EMBL/GenBank/DDBJ whole genome shotgun (WGS) entry which is preliminary data.</text>
</comment>
<comment type="subcellular location">
    <subcellularLocation>
        <location evidence="1">Membrane</location>
        <topology evidence="1">Multi-pass membrane protein</topology>
    </subcellularLocation>
</comment>
<dbReference type="SUPFAM" id="SSF90112">
    <property type="entry name" value="Neurotransmitter-gated ion-channel transmembrane pore"/>
    <property type="match status" value="1"/>
</dbReference>
<evidence type="ECO:0000256" key="2">
    <source>
        <dbReference type="ARBA" id="ARBA00022692"/>
    </source>
</evidence>
<keyword evidence="8" id="KW-1185">Reference proteome</keyword>
<dbReference type="SUPFAM" id="SSF63712">
    <property type="entry name" value="Nicotinic receptor ligand binding domain-like"/>
    <property type="match status" value="1"/>
</dbReference>
<name>A0AA36M2C2_CYLNA</name>
<keyword evidence="3 5" id="KW-1133">Transmembrane helix</keyword>
<dbReference type="Gene3D" id="1.20.58.390">
    <property type="entry name" value="Neurotransmitter-gated ion-channel transmembrane domain"/>
    <property type="match status" value="1"/>
</dbReference>
<evidence type="ECO:0000313" key="7">
    <source>
        <dbReference type="EMBL" id="CAJ0594922.1"/>
    </source>
</evidence>
<dbReference type="InterPro" id="IPR038050">
    <property type="entry name" value="Neuro_actylchol_rec"/>
</dbReference>
<dbReference type="AlphaFoldDB" id="A0AA36M2C2"/>
<dbReference type="InterPro" id="IPR036719">
    <property type="entry name" value="Neuro-gated_channel_TM_sf"/>
</dbReference>
<gene>
    <name evidence="7" type="ORF">CYNAS_LOCUS6905</name>
</gene>
<dbReference type="GO" id="GO:0004888">
    <property type="term" value="F:transmembrane signaling receptor activity"/>
    <property type="evidence" value="ECO:0007669"/>
    <property type="project" value="InterPro"/>
</dbReference>
<dbReference type="PANTHER" id="PTHR18945">
    <property type="entry name" value="NEUROTRANSMITTER GATED ION CHANNEL"/>
    <property type="match status" value="1"/>
</dbReference>
<dbReference type="Gene3D" id="2.70.170.10">
    <property type="entry name" value="Neurotransmitter-gated ion-channel ligand-binding domain"/>
    <property type="match status" value="1"/>
</dbReference>
<accession>A0AA36M2C2</accession>
<feature type="transmembrane region" description="Helical" evidence="5">
    <location>
        <begin position="249"/>
        <end position="269"/>
    </location>
</feature>
<dbReference type="Pfam" id="PF02931">
    <property type="entry name" value="Neur_chan_LBD"/>
    <property type="match status" value="1"/>
</dbReference>
<sequence>MQCRILDQTSIIVKPIFVNITLASASLLSVDWNDERLSWNPSNFDEINGFYINQSFIWQADVLAYNSRSFSGITSAPQHVYVHSNGDINSFVYNTVSFTCLMNASMRDFPFDKQLCSVEFTSYTFSSRELQIDCSVPEDFGHSSASNNEWIVDGITCSTSRVQDEVGPEYYLVKFTFQMRRFCLIYVVTIILPSFVLTLLCVLGMFWSRVNHDDYLTKIGCGLSAIVAMCTILQIAGQSMPKTRELPSLFYIMANLMLISVSITVITTASKPFHLPKFKICYLSQRWFRRLDFILNVEFEFACLLVFLLATVANLLMLASRA</sequence>